<dbReference type="AlphaFoldDB" id="D7FHZ9"/>
<dbReference type="SUPFAM" id="SSF82199">
    <property type="entry name" value="SET domain"/>
    <property type="match status" value="1"/>
</dbReference>
<evidence type="ECO:0000313" key="1">
    <source>
        <dbReference type="EMBL" id="CBJ49010.1"/>
    </source>
</evidence>
<gene>
    <name evidence="1" type="ORF">Esi_0115_0058</name>
</gene>
<dbReference type="InParanoid" id="D7FHZ9"/>
<dbReference type="EMBL" id="FN647841">
    <property type="protein sequence ID" value="CBJ49010.1"/>
    <property type="molecule type" value="Genomic_DNA"/>
</dbReference>
<name>D7FHZ9_ECTSI</name>
<organism evidence="1 2">
    <name type="scientific">Ectocarpus siliculosus</name>
    <name type="common">Brown alga</name>
    <name type="synonym">Conferva siliculosa</name>
    <dbReference type="NCBI Taxonomy" id="2880"/>
    <lineage>
        <taxon>Eukaryota</taxon>
        <taxon>Sar</taxon>
        <taxon>Stramenopiles</taxon>
        <taxon>Ochrophyta</taxon>
        <taxon>PX clade</taxon>
        <taxon>Phaeophyceae</taxon>
        <taxon>Ectocarpales</taxon>
        <taxon>Ectocarpaceae</taxon>
        <taxon>Ectocarpus</taxon>
    </lineage>
</organism>
<evidence type="ECO:0000313" key="2">
    <source>
        <dbReference type="Proteomes" id="UP000002630"/>
    </source>
</evidence>
<keyword evidence="2" id="KW-1185">Reference proteome</keyword>
<dbReference type="OrthoDB" id="10554285at2759"/>
<accession>D7FHZ9</accession>
<sequence>MNEGTGRVSQGYWGTHLTSEAADASETIAAPRTASGGRRRGTVLENELAKEGRRKAGGTAAAVASVEQMEAAEALMRAHSEGKMVPVWQVLDAADVSQKLGRDDDCVHYFTTSSPVRKGASSQGGVGVFATQPFEEQEVVMAFRRHCSPVSKRLAARLLLGLNGYVVHDGGDPIYLDISTFGFPARVMNNSDKPHVFVCTVTAGFSLEKYVFVFPLKSIFGGRGTLLPAREGWHEPVTGL</sequence>
<dbReference type="InterPro" id="IPR046341">
    <property type="entry name" value="SET_dom_sf"/>
</dbReference>
<dbReference type="Proteomes" id="UP000002630">
    <property type="component" value="Linkage Group LG26"/>
</dbReference>
<protein>
    <submittedName>
        <fullName evidence="1">Uncharacterized protein</fullName>
    </submittedName>
</protein>
<dbReference type="EMBL" id="FN649751">
    <property type="protein sequence ID" value="CBJ49010.1"/>
    <property type="molecule type" value="Genomic_DNA"/>
</dbReference>
<reference evidence="1 2" key="1">
    <citation type="journal article" date="2010" name="Nature">
        <title>The Ectocarpus genome and the independent evolution of multicellularity in brown algae.</title>
        <authorList>
            <person name="Cock J.M."/>
            <person name="Sterck L."/>
            <person name="Rouze P."/>
            <person name="Scornet D."/>
            <person name="Allen A.E."/>
            <person name="Amoutzias G."/>
            <person name="Anthouard V."/>
            <person name="Artiguenave F."/>
            <person name="Aury J.M."/>
            <person name="Badger J.H."/>
            <person name="Beszteri B."/>
            <person name="Billiau K."/>
            <person name="Bonnet E."/>
            <person name="Bothwell J.H."/>
            <person name="Bowler C."/>
            <person name="Boyen C."/>
            <person name="Brownlee C."/>
            <person name="Carrano C.J."/>
            <person name="Charrier B."/>
            <person name="Cho G.Y."/>
            <person name="Coelho S.M."/>
            <person name="Collen J."/>
            <person name="Corre E."/>
            <person name="Da Silva C."/>
            <person name="Delage L."/>
            <person name="Delaroque N."/>
            <person name="Dittami S.M."/>
            <person name="Doulbeau S."/>
            <person name="Elias M."/>
            <person name="Farnham G."/>
            <person name="Gachon C.M."/>
            <person name="Gschloessl B."/>
            <person name="Heesch S."/>
            <person name="Jabbari K."/>
            <person name="Jubin C."/>
            <person name="Kawai H."/>
            <person name="Kimura K."/>
            <person name="Kloareg B."/>
            <person name="Kupper F.C."/>
            <person name="Lang D."/>
            <person name="Le Bail A."/>
            <person name="Leblanc C."/>
            <person name="Lerouge P."/>
            <person name="Lohr M."/>
            <person name="Lopez P.J."/>
            <person name="Martens C."/>
            <person name="Maumus F."/>
            <person name="Michel G."/>
            <person name="Miranda-Saavedra D."/>
            <person name="Morales J."/>
            <person name="Moreau H."/>
            <person name="Motomura T."/>
            <person name="Nagasato C."/>
            <person name="Napoli C.A."/>
            <person name="Nelson D.R."/>
            <person name="Nyvall-Collen P."/>
            <person name="Peters A.F."/>
            <person name="Pommier C."/>
            <person name="Potin P."/>
            <person name="Poulain J."/>
            <person name="Quesneville H."/>
            <person name="Read B."/>
            <person name="Rensing S.A."/>
            <person name="Ritter A."/>
            <person name="Rousvoal S."/>
            <person name="Samanta M."/>
            <person name="Samson G."/>
            <person name="Schroeder D.C."/>
            <person name="Segurens B."/>
            <person name="Strittmatter M."/>
            <person name="Tonon T."/>
            <person name="Tregear J.W."/>
            <person name="Valentin K."/>
            <person name="von Dassow P."/>
            <person name="Yamagishi T."/>
            <person name="Van de Peer Y."/>
            <person name="Wincker P."/>
        </authorList>
    </citation>
    <scope>NUCLEOTIDE SEQUENCE [LARGE SCALE GENOMIC DNA]</scope>
    <source>
        <strain evidence="2">Ec32 / CCAP1310/4</strain>
    </source>
</reference>
<proteinExistence type="predicted"/>